<dbReference type="Proteomes" id="UP000760860">
    <property type="component" value="Unassembled WGS sequence"/>
</dbReference>
<dbReference type="EMBL" id="RCMV01001069">
    <property type="protein sequence ID" value="KAG3210611.1"/>
    <property type="molecule type" value="Genomic_DNA"/>
</dbReference>
<dbReference type="VEuPathDB" id="FungiDB:PC110_g19749"/>
<evidence type="ECO:0000313" key="2">
    <source>
        <dbReference type="EMBL" id="KAG3210611.1"/>
    </source>
</evidence>
<organism evidence="2 3">
    <name type="scientific">Phytophthora cactorum</name>
    <dbReference type="NCBI Taxonomy" id="29920"/>
    <lineage>
        <taxon>Eukaryota</taxon>
        <taxon>Sar</taxon>
        <taxon>Stramenopiles</taxon>
        <taxon>Oomycota</taxon>
        <taxon>Peronosporomycetes</taxon>
        <taxon>Peronosporales</taxon>
        <taxon>Peronosporaceae</taxon>
        <taxon>Phytophthora</taxon>
    </lineage>
</organism>
<evidence type="ECO:0000313" key="1">
    <source>
        <dbReference type="EMBL" id="KAG2965518.1"/>
    </source>
</evidence>
<accession>A0A8T1HEM2</accession>
<name>A0A8T1HEM2_9STRA</name>
<proteinExistence type="predicted"/>
<evidence type="ECO:0000313" key="3">
    <source>
        <dbReference type="Proteomes" id="UP000760860"/>
    </source>
</evidence>
<gene>
    <name evidence="1" type="ORF">PC118_g19697</name>
    <name evidence="2" type="ORF">PC129_g18393</name>
</gene>
<sequence length="55" mass="6188">MPAIQREIIDTAVENGFPVQRRNELEALLNAHDEIWGVQASYGPPSRVEPMQVTL</sequence>
<reference evidence="2" key="1">
    <citation type="submission" date="2018-05" db="EMBL/GenBank/DDBJ databases">
        <title>Effector identification in a new, highly contiguous assembly of the strawberry crown rot pathogen Phytophthora cactorum.</title>
        <authorList>
            <person name="Armitage A.D."/>
            <person name="Nellist C.F."/>
            <person name="Bates H."/>
            <person name="Vickerstaff R.J."/>
            <person name="Harrison R.J."/>
        </authorList>
    </citation>
    <scope>NUCLEOTIDE SEQUENCE</scope>
    <source>
        <strain evidence="1">P415</strain>
        <strain evidence="2">P421</strain>
    </source>
</reference>
<comment type="caution">
    <text evidence="2">The sequence shown here is derived from an EMBL/GenBank/DDBJ whole genome shotgun (WGS) entry which is preliminary data.</text>
</comment>
<dbReference type="Proteomes" id="UP000697107">
    <property type="component" value="Unassembled WGS sequence"/>
</dbReference>
<dbReference type="AlphaFoldDB" id="A0A8T1HEM2"/>
<dbReference type="EMBL" id="RCML01001100">
    <property type="protein sequence ID" value="KAG2965518.1"/>
    <property type="molecule type" value="Genomic_DNA"/>
</dbReference>
<protein>
    <submittedName>
        <fullName evidence="2">Uncharacterized protein</fullName>
    </submittedName>
</protein>